<dbReference type="Proteomes" id="UP000237222">
    <property type="component" value="Unassembled WGS sequence"/>
</dbReference>
<dbReference type="EMBL" id="PQGG01000027">
    <property type="protein sequence ID" value="POP52612.1"/>
    <property type="molecule type" value="Genomic_DNA"/>
</dbReference>
<evidence type="ECO:0000313" key="2">
    <source>
        <dbReference type="Proteomes" id="UP000237222"/>
    </source>
</evidence>
<comment type="caution">
    <text evidence="1">The sequence shown here is derived from an EMBL/GenBank/DDBJ whole genome shotgun (WGS) entry which is preliminary data.</text>
</comment>
<reference evidence="1 2" key="1">
    <citation type="submission" date="2018-01" db="EMBL/GenBank/DDBJ databases">
        <authorList>
            <person name="Yu X.-D."/>
        </authorList>
    </citation>
    <scope>NUCLEOTIDE SEQUENCE [LARGE SCALE GENOMIC DNA]</scope>
    <source>
        <strain evidence="1 2">ZX-21</strain>
    </source>
</reference>
<sequence>MMCEKRMPKALFFDPHKTDARAQEAIQLVDDVVSFLTSAQMYLSPVVAADLERQYVRGFTDPIPGESYIASWTSILEMFDLPQINLCNGKFVGSKSERLALALEFRSRRGAFVRECRILRLEHGLPTKV</sequence>
<protein>
    <submittedName>
        <fullName evidence="1">Uncharacterized protein</fullName>
    </submittedName>
</protein>
<evidence type="ECO:0000313" key="1">
    <source>
        <dbReference type="EMBL" id="POP52612.1"/>
    </source>
</evidence>
<accession>A0A2S4HF46</accession>
<name>A0A2S4HF46_9GAMM</name>
<proteinExistence type="predicted"/>
<gene>
    <name evidence="1" type="ORF">C0068_11075</name>
</gene>
<organism evidence="1 2">
    <name type="scientific">Zhongshania marina</name>
    <dbReference type="NCBI Taxonomy" id="2304603"/>
    <lineage>
        <taxon>Bacteria</taxon>
        <taxon>Pseudomonadati</taxon>
        <taxon>Pseudomonadota</taxon>
        <taxon>Gammaproteobacteria</taxon>
        <taxon>Cellvibrionales</taxon>
        <taxon>Spongiibacteraceae</taxon>
        <taxon>Zhongshania</taxon>
    </lineage>
</organism>
<dbReference type="AlphaFoldDB" id="A0A2S4HF46"/>